<accession>A0A844G849</accession>
<reference evidence="2 3" key="1">
    <citation type="submission" date="2019-08" db="EMBL/GenBank/DDBJ databases">
        <title>In-depth cultivation of the pig gut microbiome towards novel bacterial diversity and tailored functional studies.</title>
        <authorList>
            <person name="Wylensek D."/>
            <person name="Hitch T.C.A."/>
            <person name="Clavel T."/>
        </authorList>
    </citation>
    <scope>NUCLEOTIDE SEQUENCE [LARGE SCALE GENOMIC DNA]</scope>
    <source>
        <strain evidence="2 3">BBE-744-WT-12</strain>
    </source>
</reference>
<evidence type="ECO:0000313" key="3">
    <source>
        <dbReference type="Proteomes" id="UP000435649"/>
    </source>
</evidence>
<dbReference type="SUPFAM" id="SSF51445">
    <property type="entry name" value="(Trans)glycosidases"/>
    <property type="match status" value="1"/>
</dbReference>
<keyword evidence="1" id="KW-0732">Signal</keyword>
<dbReference type="InterPro" id="IPR017853">
    <property type="entry name" value="GH"/>
</dbReference>
<dbReference type="EMBL" id="VUNS01000028">
    <property type="protein sequence ID" value="MST99065.1"/>
    <property type="molecule type" value="Genomic_DNA"/>
</dbReference>
<evidence type="ECO:0000256" key="1">
    <source>
        <dbReference type="SAM" id="SignalP"/>
    </source>
</evidence>
<dbReference type="PROSITE" id="PS51257">
    <property type="entry name" value="PROKAR_LIPOPROTEIN"/>
    <property type="match status" value="1"/>
</dbReference>
<dbReference type="AlphaFoldDB" id="A0A844G849"/>
<name>A0A844G849_9BACT</name>
<dbReference type="Gene3D" id="3.20.20.80">
    <property type="entry name" value="Glycosidases"/>
    <property type="match status" value="1"/>
</dbReference>
<feature type="signal peptide" evidence="1">
    <location>
        <begin position="1"/>
        <end position="24"/>
    </location>
</feature>
<protein>
    <submittedName>
        <fullName evidence="2">Uncharacterized protein</fullName>
    </submittedName>
</protein>
<keyword evidence="3" id="KW-1185">Reference proteome</keyword>
<evidence type="ECO:0000313" key="2">
    <source>
        <dbReference type="EMBL" id="MST99065.1"/>
    </source>
</evidence>
<sequence length="328" mass="36484">MRAASVLRRLRRAVLAAATLAAFACVICWLRQPDAETAGGRFDREENAIRFDGSGGSTHPDGDIALRQRFDTLKRNRVRLLYVPFDPEPPPGGAEQAGRLLKLAGEYGFEVIPQVGGIYEDSARPAEPEWRTRFVRSVARLLDDHPEFAGIQLRIESLPGGNADYLKLLDKLRPLVGPRRLEAAAYPPPSWFRAQPEVCWSREFLTEVAERCDRMTVRMHHTGLSDRKHYIRLMRIWTRELLDAAKGTDCRLLFELPAGGTADNRHDPAAENLAAALRGVQAGLNGHDLANYLGCAVDSEREMTSGSWSAWQAVFCGARPETVRDGSP</sequence>
<gene>
    <name evidence="2" type="ORF">FYJ85_18690</name>
</gene>
<comment type="caution">
    <text evidence="2">The sequence shown here is derived from an EMBL/GenBank/DDBJ whole genome shotgun (WGS) entry which is preliminary data.</text>
</comment>
<feature type="chain" id="PRO_5032307259" evidence="1">
    <location>
        <begin position="25"/>
        <end position="328"/>
    </location>
</feature>
<dbReference type="Proteomes" id="UP000435649">
    <property type="component" value="Unassembled WGS sequence"/>
</dbReference>
<organism evidence="2 3">
    <name type="scientific">Victivallis lenta</name>
    <dbReference type="NCBI Taxonomy" id="2606640"/>
    <lineage>
        <taxon>Bacteria</taxon>
        <taxon>Pseudomonadati</taxon>
        <taxon>Lentisphaerota</taxon>
        <taxon>Lentisphaeria</taxon>
        <taxon>Victivallales</taxon>
        <taxon>Victivallaceae</taxon>
        <taxon>Victivallis</taxon>
    </lineage>
</organism>
<dbReference type="RefSeq" id="WP_154420187.1">
    <property type="nucleotide sequence ID" value="NZ_VUNS01000028.1"/>
</dbReference>
<proteinExistence type="predicted"/>